<sequence>MDKVWKKALTSIDRLAFLVVTDMLPSQRNTALSIEDIIRQVSPI</sequence>
<gene>
    <name evidence="1" type="ORF">ACAOBT_LOCUS11753</name>
    <name evidence="2" type="ORF">ACAOBT_LOCUS36927</name>
    <name evidence="3" type="ORF">ACAOBT_LOCUS37411</name>
</gene>
<evidence type="ECO:0000313" key="4">
    <source>
        <dbReference type="Proteomes" id="UP001152888"/>
    </source>
</evidence>
<reference evidence="1" key="1">
    <citation type="submission" date="2022-03" db="EMBL/GenBank/DDBJ databases">
        <authorList>
            <person name="Sayadi A."/>
        </authorList>
    </citation>
    <scope>NUCLEOTIDE SEQUENCE</scope>
</reference>
<proteinExistence type="predicted"/>
<dbReference type="EMBL" id="CAKOFQ010006838">
    <property type="protein sequence ID" value="CAH1975718.1"/>
    <property type="molecule type" value="Genomic_DNA"/>
</dbReference>
<evidence type="ECO:0000313" key="2">
    <source>
        <dbReference type="EMBL" id="CAH2018921.1"/>
    </source>
</evidence>
<comment type="caution">
    <text evidence="1">The sequence shown here is derived from an EMBL/GenBank/DDBJ whole genome shotgun (WGS) entry which is preliminary data.</text>
</comment>
<dbReference type="EMBL" id="CAKOFQ010010548">
    <property type="protein sequence ID" value="CAH2019794.1"/>
    <property type="molecule type" value="Genomic_DNA"/>
</dbReference>
<evidence type="ECO:0000313" key="1">
    <source>
        <dbReference type="EMBL" id="CAH1975718.1"/>
    </source>
</evidence>
<name>A0A9P0PDP9_ACAOB</name>
<dbReference type="EMBL" id="CAKOFQ010010040">
    <property type="protein sequence ID" value="CAH2018921.1"/>
    <property type="molecule type" value="Genomic_DNA"/>
</dbReference>
<dbReference type="AlphaFoldDB" id="A0A9P0PDP9"/>
<evidence type="ECO:0000313" key="3">
    <source>
        <dbReference type="EMBL" id="CAH2019794.1"/>
    </source>
</evidence>
<accession>A0A9P0PDP9</accession>
<protein>
    <submittedName>
        <fullName evidence="1">Uncharacterized protein</fullName>
    </submittedName>
</protein>
<organism evidence="1 4">
    <name type="scientific">Acanthoscelides obtectus</name>
    <name type="common">Bean weevil</name>
    <name type="synonym">Bruchus obtectus</name>
    <dbReference type="NCBI Taxonomy" id="200917"/>
    <lineage>
        <taxon>Eukaryota</taxon>
        <taxon>Metazoa</taxon>
        <taxon>Ecdysozoa</taxon>
        <taxon>Arthropoda</taxon>
        <taxon>Hexapoda</taxon>
        <taxon>Insecta</taxon>
        <taxon>Pterygota</taxon>
        <taxon>Neoptera</taxon>
        <taxon>Endopterygota</taxon>
        <taxon>Coleoptera</taxon>
        <taxon>Polyphaga</taxon>
        <taxon>Cucujiformia</taxon>
        <taxon>Chrysomeloidea</taxon>
        <taxon>Chrysomelidae</taxon>
        <taxon>Bruchinae</taxon>
        <taxon>Bruchini</taxon>
        <taxon>Acanthoscelides</taxon>
    </lineage>
</organism>
<dbReference type="Proteomes" id="UP001152888">
    <property type="component" value="Unassembled WGS sequence"/>
</dbReference>
<keyword evidence="4" id="KW-1185">Reference proteome</keyword>